<gene>
    <name evidence="1" type="ORF">A2756_01395</name>
</gene>
<dbReference type="STRING" id="1802115.A2756_01395"/>
<proteinExistence type="predicted"/>
<protein>
    <submittedName>
        <fullName evidence="1">Uncharacterized protein</fullName>
    </submittedName>
</protein>
<organism evidence="1 2">
    <name type="scientific">Candidatus Ryanbacteria bacterium RIFCSPHIGHO2_01_FULL_48_27</name>
    <dbReference type="NCBI Taxonomy" id="1802115"/>
    <lineage>
        <taxon>Bacteria</taxon>
        <taxon>Candidatus Ryaniibacteriota</taxon>
    </lineage>
</organism>
<reference evidence="1 2" key="1">
    <citation type="journal article" date="2016" name="Nat. Commun.">
        <title>Thousands of microbial genomes shed light on interconnected biogeochemical processes in an aquifer system.</title>
        <authorList>
            <person name="Anantharaman K."/>
            <person name="Brown C.T."/>
            <person name="Hug L.A."/>
            <person name="Sharon I."/>
            <person name="Castelle C.J."/>
            <person name="Probst A.J."/>
            <person name="Thomas B.C."/>
            <person name="Singh A."/>
            <person name="Wilkins M.J."/>
            <person name="Karaoz U."/>
            <person name="Brodie E.L."/>
            <person name="Williams K.H."/>
            <person name="Hubbard S.S."/>
            <person name="Banfield J.F."/>
        </authorList>
    </citation>
    <scope>NUCLEOTIDE SEQUENCE [LARGE SCALE GENOMIC DNA]</scope>
</reference>
<dbReference type="AlphaFoldDB" id="A0A1G2G5W4"/>
<dbReference type="EMBL" id="MHNL01000007">
    <property type="protein sequence ID" value="OGZ45258.1"/>
    <property type="molecule type" value="Genomic_DNA"/>
</dbReference>
<sequence>MESRGLSEMGSIAFLINGPDGIWEKNFCELSCACRWKTPLQRLCTPPKGQKYTRNYPLPVPTPYGTILKLLAYFRAMWIHKCDICGKLMEDNYFRLEYRNKEEFAVYVPHEVCDNCGKPIMTFIKEQGWHKRERNTGSEEEVEKTLREVFGTMITREEMNTPHRIKGTHAKQKKART</sequence>
<evidence type="ECO:0000313" key="1">
    <source>
        <dbReference type="EMBL" id="OGZ45258.1"/>
    </source>
</evidence>
<dbReference type="Proteomes" id="UP000177785">
    <property type="component" value="Unassembled WGS sequence"/>
</dbReference>
<name>A0A1G2G5W4_9BACT</name>
<comment type="caution">
    <text evidence="1">The sequence shown here is derived from an EMBL/GenBank/DDBJ whole genome shotgun (WGS) entry which is preliminary data.</text>
</comment>
<evidence type="ECO:0000313" key="2">
    <source>
        <dbReference type="Proteomes" id="UP000177785"/>
    </source>
</evidence>
<accession>A0A1G2G5W4</accession>